<dbReference type="Gene3D" id="3.40.50.300">
    <property type="entry name" value="P-loop containing nucleotide triphosphate hydrolases"/>
    <property type="match status" value="1"/>
</dbReference>
<dbReference type="PROSITE" id="PS51388">
    <property type="entry name" value="GED"/>
    <property type="match status" value="1"/>
</dbReference>
<protein>
    <recommendedName>
        <fullName evidence="8">P-loop containing nucleoside triphosphate hydrolase protein</fullName>
    </recommendedName>
</protein>
<dbReference type="AlphaFoldDB" id="A0A6A4ICF1"/>
<feature type="compositionally biased region" description="Acidic residues" evidence="3">
    <location>
        <begin position="455"/>
        <end position="465"/>
    </location>
</feature>
<dbReference type="InterPro" id="IPR030381">
    <property type="entry name" value="G_DYNAMIN_dom"/>
</dbReference>
<keyword evidence="2" id="KW-0342">GTP-binding</keyword>
<dbReference type="InterPro" id="IPR020850">
    <property type="entry name" value="GED_dom"/>
</dbReference>
<dbReference type="Gene3D" id="1.20.120.1240">
    <property type="entry name" value="Dynamin, middle domain"/>
    <property type="match status" value="1"/>
</dbReference>
<evidence type="ECO:0000256" key="1">
    <source>
        <dbReference type="ARBA" id="ARBA00022741"/>
    </source>
</evidence>
<evidence type="ECO:0000259" key="4">
    <source>
        <dbReference type="PROSITE" id="PS51388"/>
    </source>
</evidence>
<dbReference type="InterPro" id="IPR000375">
    <property type="entry name" value="Dynamin_stalk"/>
</dbReference>
<dbReference type="Pfam" id="PF00350">
    <property type="entry name" value="Dynamin_N"/>
    <property type="match status" value="1"/>
</dbReference>
<dbReference type="GO" id="GO:0016020">
    <property type="term" value="C:membrane"/>
    <property type="evidence" value="ECO:0007669"/>
    <property type="project" value="TreeGrafter"/>
</dbReference>
<feature type="compositionally biased region" description="Polar residues" evidence="3">
    <location>
        <begin position="649"/>
        <end position="681"/>
    </location>
</feature>
<evidence type="ECO:0000256" key="2">
    <source>
        <dbReference type="ARBA" id="ARBA00023134"/>
    </source>
</evidence>
<dbReference type="InterPro" id="IPR027417">
    <property type="entry name" value="P-loop_NTPase"/>
</dbReference>
<dbReference type="InterPro" id="IPR045063">
    <property type="entry name" value="Dynamin_N"/>
</dbReference>
<dbReference type="GO" id="GO:0003924">
    <property type="term" value="F:GTPase activity"/>
    <property type="evidence" value="ECO:0007669"/>
    <property type="project" value="InterPro"/>
</dbReference>
<sequence>MSQELPASAYARRRKEILALLKKLEGFGAQADLDLPRIAVIGNQSAGKSSVIEGISGINVPRDPGAACTRTPMECRMTTSASPSAPWTAQISIRREYDDYLRHPLSQVTEVPFGKSITNPAELEFALRRAQFSILNPSVPPERILSATSVAELDQISSAQSLTFSRNVVCVDLEGPDLTDLSFIDLPGLVQNAEPQVVQLVEDMANSYIGGNSIILVVITMVDDIENQKALRLAHDKDPEGHRTIGVLTKPDMLVSATAASNLWLQVLEGHRHQLLHGYYCTRQPNDNERRAGITHSRAKEVEEAFFAETIPWATSSEPQRSDFITLSMFGTGNLVSSLSRLLVQVLNDKLPEIRSKTAHQLQRTNEQLAALPSPIPANQPAQAYLLSLLVEYCIDVQTFIEGGAGKAELIHANLGAYKELKEGVRATKPWFIPLSSHEGREVRSMGMEIKDLNEEQEEEQEDRDGDNASNENEVRIGGAARPSMDLSDMKKHIGQSITRELPNNVPFTAKVALITQFQRTWPVLVKTCLDRVQEALEKLLLDKMIAHFGRFNVLQGNLRSYIKQLVRSQRQATQHFLDGILEAEYSSPFTQNTVFFKRITDNWVERYRVLREQSLKSIGELGQAQRVSSTPANFTFNVNGTGIAARGTDNSNNTERPSNPARGTNNSGNTEWTSNPLFNFSSPARTTNPNPTPSSTPAASSTSGAGFGPNSSPFVALANTNNAKASSQPRAFLPFPIAAQGPGPFSNNESTRTEANSTTIRNEYETEIMVMAEVRAYFQLACMRIIDTIPGLIDLKFVRAVGKSLQPFLVDRFEIGHDMPGSAATSVAQNGTPTETDKFRSLLAENPGLVARRDDLLARRRRLERAEAELDEF</sequence>
<dbReference type="OrthoDB" id="5061070at2759"/>
<dbReference type="GO" id="GO:0008017">
    <property type="term" value="F:microtubule binding"/>
    <property type="evidence" value="ECO:0007669"/>
    <property type="project" value="TreeGrafter"/>
</dbReference>
<dbReference type="SUPFAM" id="SSF52540">
    <property type="entry name" value="P-loop containing nucleoside triphosphate hydrolases"/>
    <property type="match status" value="1"/>
</dbReference>
<evidence type="ECO:0000259" key="5">
    <source>
        <dbReference type="PROSITE" id="PS51718"/>
    </source>
</evidence>
<evidence type="ECO:0000313" key="6">
    <source>
        <dbReference type="EMBL" id="KAE9407680.1"/>
    </source>
</evidence>
<organism evidence="6 7">
    <name type="scientific">Gymnopus androsaceus JB14</name>
    <dbReference type="NCBI Taxonomy" id="1447944"/>
    <lineage>
        <taxon>Eukaryota</taxon>
        <taxon>Fungi</taxon>
        <taxon>Dikarya</taxon>
        <taxon>Basidiomycota</taxon>
        <taxon>Agaricomycotina</taxon>
        <taxon>Agaricomycetes</taxon>
        <taxon>Agaricomycetidae</taxon>
        <taxon>Agaricales</taxon>
        <taxon>Marasmiineae</taxon>
        <taxon>Omphalotaceae</taxon>
        <taxon>Gymnopus</taxon>
    </lineage>
</organism>
<dbReference type="SMART" id="SM00053">
    <property type="entry name" value="DYNc"/>
    <property type="match status" value="1"/>
</dbReference>
<dbReference type="CDD" id="cd08771">
    <property type="entry name" value="DLP_1"/>
    <property type="match status" value="1"/>
</dbReference>
<accession>A0A6A4ICF1</accession>
<dbReference type="PROSITE" id="PS51718">
    <property type="entry name" value="G_DYNAMIN_2"/>
    <property type="match status" value="1"/>
</dbReference>
<dbReference type="InterPro" id="IPR022812">
    <property type="entry name" value="Dynamin"/>
</dbReference>
<keyword evidence="7" id="KW-1185">Reference proteome</keyword>
<proteinExistence type="predicted"/>
<feature type="compositionally biased region" description="Low complexity" evidence="3">
    <location>
        <begin position="682"/>
        <end position="704"/>
    </location>
</feature>
<feature type="region of interest" description="Disordered" evidence="3">
    <location>
        <begin position="639"/>
        <end position="707"/>
    </location>
</feature>
<name>A0A6A4ICF1_9AGAR</name>
<evidence type="ECO:0000313" key="7">
    <source>
        <dbReference type="Proteomes" id="UP000799118"/>
    </source>
</evidence>
<dbReference type="PRINTS" id="PR00195">
    <property type="entry name" value="DYNAMIN"/>
</dbReference>
<evidence type="ECO:0000256" key="3">
    <source>
        <dbReference type="SAM" id="MobiDB-lite"/>
    </source>
</evidence>
<dbReference type="Pfam" id="PF01031">
    <property type="entry name" value="Dynamin_M"/>
    <property type="match status" value="2"/>
</dbReference>
<gene>
    <name evidence="6" type="ORF">BT96DRAFT_971090</name>
</gene>
<dbReference type="PANTHER" id="PTHR11566">
    <property type="entry name" value="DYNAMIN"/>
    <property type="match status" value="1"/>
</dbReference>
<reference evidence="6" key="1">
    <citation type="journal article" date="2019" name="Environ. Microbiol.">
        <title>Fungal ecological strategies reflected in gene transcription - a case study of two litter decomposers.</title>
        <authorList>
            <person name="Barbi F."/>
            <person name="Kohler A."/>
            <person name="Barry K."/>
            <person name="Baskaran P."/>
            <person name="Daum C."/>
            <person name="Fauchery L."/>
            <person name="Ihrmark K."/>
            <person name="Kuo A."/>
            <person name="LaButti K."/>
            <person name="Lipzen A."/>
            <person name="Morin E."/>
            <person name="Grigoriev I.V."/>
            <person name="Henrissat B."/>
            <person name="Lindahl B."/>
            <person name="Martin F."/>
        </authorList>
    </citation>
    <scope>NUCLEOTIDE SEQUENCE</scope>
    <source>
        <strain evidence="6">JB14</strain>
    </source>
</reference>
<feature type="region of interest" description="Disordered" evidence="3">
    <location>
        <begin position="453"/>
        <end position="480"/>
    </location>
</feature>
<dbReference type="InterPro" id="IPR001401">
    <property type="entry name" value="Dynamin_GTPase"/>
</dbReference>
<dbReference type="GO" id="GO:0005737">
    <property type="term" value="C:cytoplasm"/>
    <property type="evidence" value="ECO:0007669"/>
    <property type="project" value="TreeGrafter"/>
</dbReference>
<dbReference type="GO" id="GO:0005874">
    <property type="term" value="C:microtubule"/>
    <property type="evidence" value="ECO:0007669"/>
    <property type="project" value="TreeGrafter"/>
</dbReference>
<dbReference type="Proteomes" id="UP000799118">
    <property type="component" value="Unassembled WGS sequence"/>
</dbReference>
<dbReference type="GO" id="GO:0005525">
    <property type="term" value="F:GTP binding"/>
    <property type="evidence" value="ECO:0007669"/>
    <property type="project" value="InterPro"/>
</dbReference>
<feature type="domain" description="Dynamin-type G" evidence="5">
    <location>
        <begin position="32"/>
        <end position="352"/>
    </location>
</feature>
<keyword evidence="1" id="KW-0547">Nucleotide-binding</keyword>
<feature type="domain" description="GED" evidence="4">
    <location>
        <begin position="768"/>
        <end position="874"/>
    </location>
</feature>
<evidence type="ECO:0008006" key="8">
    <source>
        <dbReference type="Google" id="ProtNLM"/>
    </source>
</evidence>
<dbReference type="EMBL" id="ML769394">
    <property type="protein sequence ID" value="KAE9407680.1"/>
    <property type="molecule type" value="Genomic_DNA"/>
</dbReference>